<proteinExistence type="predicted"/>
<protein>
    <submittedName>
        <fullName evidence="1">Uncharacterized protein</fullName>
    </submittedName>
</protein>
<comment type="caution">
    <text evidence="1">The sequence shown here is derived from an EMBL/GenBank/DDBJ whole genome shotgun (WGS) entry which is preliminary data.</text>
</comment>
<accession>A0ABS9PT39</accession>
<evidence type="ECO:0000313" key="1">
    <source>
        <dbReference type="EMBL" id="MCG7275745.1"/>
    </source>
</evidence>
<dbReference type="EMBL" id="JAKRDF010000003">
    <property type="protein sequence ID" value="MCG7275745.1"/>
    <property type="molecule type" value="Genomic_DNA"/>
</dbReference>
<name>A0ABS9PT39_9CORY</name>
<dbReference type="Proteomes" id="UP001521911">
    <property type="component" value="Unassembled WGS sequence"/>
</dbReference>
<sequence length="224" mass="25523">MRFGWENSLTGKFAIRERTEYPNESVSFPRELKLDLVLTGMNKPIALLAGMLIFSEDIARQRLSWPQASLEFDDSVRRVWGELAPRFEIDQAPSWTPDNHTVLILCDNRPHAVPIQSIQKPRQVLLQVRDSAYWTGKMFSIDRVEFAANISAFGTRFEDDLAFRVAIALLLCGDWRSSELVVECPKTNNSGFDERDLIDLCASIGIKLRVLSTAQLEEMLVYAK</sequence>
<dbReference type="RefSeq" id="WP_239179537.1">
    <property type="nucleotide sequence ID" value="NZ_JAKRDF010000003.1"/>
</dbReference>
<keyword evidence="2" id="KW-1185">Reference proteome</keyword>
<reference evidence="1 2" key="1">
    <citation type="submission" date="2022-02" db="EMBL/GenBank/DDBJ databases">
        <title>Uncovering new skin microbiome diversity through culturing and metagenomics.</title>
        <authorList>
            <person name="Conlan S."/>
            <person name="Deming C."/>
            <person name="Nisc Comparative Sequencing Program N."/>
            <person name="Segre J.A."/>
        </authorList>
    </citation>
    <scope>NUCLEOTIDE SEQUENCE [LARGE SCALE GENOMIC DNA]</scope>
    <source>
        <strain evidence="1 2">ACRQV</strain>
    </source>
</reference>
<evidence type="ECO:0000313" key="2">
    <source>
        <dbReference type="Proteomes" id="UP001521911"/>
    </source>
</evidence>
<gene>
    <name evidence="1" type="ORF">MHK08_04575</name>
</gene>
<organism evidence="1 2">
    <name type="scientific">Corynebacterium singulare</name>
    <dbReference type="NCBI Taxonomy" id="161899"/>
    <lineage>
        <taxon>Bacteria</taxon>
        <taxon>Bacillati</taxon>
        <taxon>Actinomycetota</taxon>
        <taxon>Actinomycetes</taxon>
        <taxon>Mycobacteriales</taxon>
        <taxon>Corynebacteriaceae</taxon>
        <taxon>Corynebacterium</taxon>
    </lineage>
</organism>